<keyword evidence="3" id="KW-1185">Reference proteome</keyword>
<gene>
    <name evidence="2" type="ORF">L596_016253</name>
</gene>
<reference evidence="2 3" key="2">
    <citation type="journal article" date="2019" name="G3 (Bethesda)">
        <title>Hybrid Assembly of the Genome of the Entomopathogenic Nematode Steinernema carpocapsae Identifies the X-Chromosome.</title>
        <authorList>
            <person name="Serra L."/>
            <person name="Macchietto M."/>
            <person name="Macias-Munoz A."/>
            <person name="McGill C.J."/>
            <person name="Rodriguez I.M."/>
            <person name="Rodriguez B."/>
            <person name="Murad R."/>
            <person name="Mortazavi A."/>
        </authorList>
    </citation>
    <scope>NUCLEOTIDE SEQUENCE [LARGE SCALE GENOMIC DNA]</scope>
    <source>
        <strain evidence="2 3">ALL</strain>
    </source>
</reference>
<dbReference type="AlphaFoldDB" id="A0A4U5NI22"/>
<comment type="caution">
    <text evidence="2">The sequence shown here is derived from an EMBL/GenBank/DDBJ whole genome shotgun (WGS) entry which is preliminary data.</text>
</comment>
<dbReference type="EMBL" id="AZBU02000004">
    <property type="protein sequence ID" value="TKR82544.1"/>
    <property type="molecule type" value="Genomic_DNA"/>
</dbReference>
<reference evidence="2 3" key="1">
    <citation type="journal article" date="2015" name="Genome Biol.">
        <title>Comparative genomics of Steinernema reveals deeply conserved gene regulatory networks.</title>
        <authorList>
            <person name="Dillman A.R."/>
            <person name="Macchietto M."/>
            <person name="Porter C.F."/>
            <person name="Rogers A."/>
            <person name="Williams B."/>
            <person name="Antoshechkin I."/>
            <person name="Lee M.M."/>
            <person name="Goodwin Z."/>
            <person name="Lu X."/>
            <person name="Lewis E.E."/>
            <person name="Goodrich-Blair H."/>
            <person name="Stock S.P."/>
            <person name="Adams B.J."/>
            <person name="Sternberg P.W."/>
            <person name="Mortazavi A."/>
        </authorList>
    </citation>
    <scope>NUCLEOTIDE SEQUENCE [LARGE SCALE GENOMIC DNA]</scope>
    <source>
        <strain evidence="2 3">ALL</strain>
    </source>
</reference>
<organism evidence="2 3">
    <name type="scientific">Steinernema carpocapsae</name>
    <name type="common">Entomopathogenic nematode</name>
    <dbReference type="NCBI Taxonomy" id="34508"/>
    <lineage>
        <taxon>Eukaryota</taxon>
        <taxon>Metazoa</taxon>
        <taxon>Ecdysozoa</taxon>
        <taxon>Nematoda</taxon>
        <taxon>Chromadorea</taxon>
        <taxon>Rhabditida</taxon>
        <taxon>Tylenchina</taxon>
        <taxon>Panagrolaimomorpha</taxon>
        <taxon>Strongyloidoidea</taxon>
        <taxon>Steinernematidae</taxon>
        <taxon>Steinernema</taxon>
    </lineage>
</organism>
<accession>A0A4U5NI22</accession>
<feature type="region of interest" description="Disordered" evidence="1">
    <location>
        <begin position="75"/>
        <end position="102"/>
    </location>
</feature>
<evidence type="ECO:0000313" key="2">
    <source>
        <dbReference type="EMBL" id="TKR82544.1"/>
    </source>
</evidence>
<name>A0A4U5NI22_STECR</name>
<protein>
    <submittedName>
        <fullName evidence="2">Uncharacterized protein</fullName>
    </submittedName>
</protein>
<evidence type="ECO:0000256" key="1">
    <source>
        <dbReference type="SAM" id="MobiDB-lite"/>
    </source>
</evidence>
<proteinExistence type="predicted"/>
<evidence type="ECO:0000313" key="3">
    <source>
        <dbReference type="Proteomes" id="UP000298663"/>
    </source>
</evidence>
<dbReference type="Proteomes" id="UP000298663">
    <property type="component" value="Unassembled WGS sequence"/>
</dbReference>
<sequence>MRSQTLNRKLYNFITKLKIRPLAFVALLPVFALDYKPDPEITKIDVRQFKIWLFCKPANHPTVPKTLTTMYNNTQKSIDVTKPQKTKRKKPPQKPVECKQFA</sequence>